<evidence type="ECO:0000256" key="1">
    <source>
        <dbReference type="ARBA" id="ARBA00006738"/>
    </source>
</evidence>
<dbReference type="NCBIfam" id="TIGR00252">
    <property type="entry name" value="YraN family protein"/>
    <property type="match status" value="1"/>
</dbReference>
<reference evidence="3" key="1">
    <citation type="submission" date="2009-12" db="EMBL/GenBank/DDBJ databases">
        <authorList>
            <person name="Weinstock G."/>
            <person name="Sodergren E."/>
            <person name="Clifton S."/>
            <person name="Fulton L."/>
            <person name="Fulton B."/>
            <person name="Courtney L."/>
            <person name="Fronick C."/>
            <person name="Harrison M."/>
            <person name="Strong C."/>
            <person name="Farmer C."/>
            <person name="Delahaunty K."/>
            <person name="Markovic C."/>
            <person name="Hall O."/>
            <person name="Minx P."/>
            <person name="Tomlinson C."/>
            <person name="Mitreva M."/>
            <person name="Nelson J."/>
            <person name="Hou S."/>
            <person name="Wollam A."/>
            <person name="Pepin K.H."/>
            <person name="Johnson M."/>
            <person name="Bhonagiri V."/>
            <person name="Nash W.E."/>
            <person name="Warren W."/>
            <person name="Chinwalla A."/>
            <person name="Mardis E.R."/>
            <person name="Wilson R.K."/>
        </authorList>
    </citation>
    <scope>NUCLEOTIDE SEQUENCE [LARGE SCALE GENOMIC DNA]</scope>
    <source>
        <strain evidence="3">DSM 15176</strain>
    </source>
</reference>
<dbReference type="SUPFAM" id="SSF52980">
    <property type="entry name" value="Restriction endonuclease-like"/>
    <property type="match status" value="1"/>
</dbReference>
<dbReference type="NCBIfam" id="NF009154">
    <property type="entry name" value="PRK12497.3-3"/>
    <property type="match status" value="1"/>
</dbReference>
<evidence type="ECO:0000313" key="4">
    <source>
        <dbReference type="Proteomes" id="UP000003438"/>
    </source>
</evidence>
<organism evidence="3 4">
    <name type="scientific">Subdoligranulum variabile DSM 15176</name>
    <dbReference type="NCBI Taxonomy" id="411471"/>
    <lineage>
        <taxon>Bacteria</taxon>
        <taxon>Bacillati</taxon>
        <taxon>Bacillota</taxon>
        <taxon>Clostridia</taxon>
        <taxon>Eubacteriales</taxon>
        <taxon>Oscillospiraceae</taxon>
        <taxon>Subdoligranulum</taxon>
    </lineage>
</organism>
<dbReference type="RefSeq" id="WP_007046429.1">
    <property type="nucleotide sequence ID" value="NZ_GG704769.1"/>
</dbReference>
<dbReference type="eggNOG" id="COG0792">
    <property type="taxonomic scope" value="Bacteria"/>
</dbReference>
<dbReference type="InterPro" id="IPR011335">
    <property type="entry name" value="Restrct_endonuc-II-like"/>
</dbReference>
<dbReference type="Pfam" id="PF02021">
    <property type="entry name" value="UPF0102"/>
    <property type="match status" value="1"/>
</dbReference>
<dbReference type="EMBL" id="ACBY02000020">
    <property type="protein sequence ID" value="EFB76649.1"/>
    <property type="molecule type" value="Genomic_DNA"/>
</dbReference>
<proteinExistence type="inferred from homology"/>
<dbReference type="CDD" id="cd20736">
    <property type="entry name" value="PoNe_Nuclease"/>
    <property type="match status" value="1"/>
</dbReference>
<dbReference type="OrthoDB" id="9802516at2"/>
<dbReference type="HAMAP" id="MF_00048">
    <property type="entry name" value="UPF0102"/>
    <property type="match status" value="1"/>
</dbReference>
<evidence type="ECO:0000256" key="2">
    <source>
        <dbReference type="HAMAP-Rule" id="MF_00048"/>
    </source>
</evidence>
<accession>D1PKZ1</accession>
<dbReference type="InterPro" id="IPR011856">
    <property type="entry name" value="tRNA_endonuc-like_dom_sf"/>
</dbReference>
<dbReference type="GO" id="GO:0003676">
    <property type="term" value="F:nucleic acid binding"/>
    <property type="evidence" value="ECO:0007669"/>
    <property type="project" value="InterPro"/>
</dbReference>
<dbReference type="Gene3D" id="3.40.1350.10">
    <property type="match status" value="1"/>
</dbReference>
<protein>
    <recommendedName>
        <fullName evidence="2">UPF0102 protein SUBVAR_05026</fullName>
    </recommendedName>
</protein>
<sequence length="117" mass="13443">MSRNIGQKGEAIAAQYYRQRGYLVLGHNYRTRMGEIDLILYKEDLIVFAEVKTRTGRMLATPAEAVDLHKQQRLRLAAERYLQNSPFSEANVRFDVVEVTPAAKGWQVHCIMDAFQV</sequence>
<dbReference type="STRING" id="411471.SUBVAR_05026"/>
<comment type="similarity">
    <text evidence="1 2">Belongs to the UPF0102 family.</text>
</comment>
<keyword evidence="4" id="KW-1185">Reference proteome</keyword>
<dbReference type="HOGENOM" id="CLU_115353_1_1_9"/>
<dbReference type="PANTHER" id="PTHR34039:SF1">
    <property type="entry name" value="UPF0102 PROTEIN YRAN"/>
    <property type="match status" value="1"/>
</dbReference>
<dbReference type="Proteomes" id="UP000003438">
    <property type="component" value="Unassembled WGS sequence"/>
</dbReference>
<dbReference type="AlphaFoldDB" id="D1PKZ1"/>
<name>D1PKZ1_9FIRM</name>
<comment type="caution">
    <text evidence="3">The sequence shown here is derived from an EMBL/GenBank/DDBJ whole genome shotgun (WGS) entry which is preliminary data.</text>
</comment>
<gene>
    <name evidence="3" type="ORF">SUBVAR_05026</name>
</gene>
<dbReference type="PANTHER" id="PTHR34039">
    <property type="entry name" value="UPF0102 PROTEIN YRAN"/>
    <property type="match status" value="1"/>
</dbReference>
<dbReference type="InterPro" id="IPR003509">
    <property type="entry name" value="UPF0102_YraN-like"/>
</dbReference>
<evidence type="ECO:0000313" key="3">
    <source>
        <dbReference type="EMBL" id="EFB76649.1"/>
    </source>
</evidence>
<dbReference type="NCBIfam" id="NF009150">
    <property type="entry name" value="PRK12497.1-3"/>
    <property type="match status" value="1"/>
</dbReference>